<gene>
    <name evidence="2" type="ORF">GCM10009544_11270</name>
</gene>
<dbReference type="InterPro" id="IPR016040">
    <property type="entry name" value="NAD(P)-bd_dom"/>
</dbReference>
<feature type="domain" description="NAD(P)-binding" evidence="1">
    <location>
        <begin position="9"/>
        <end position="170"/>
    </location>
</feature>
<dbReference type="Pfam" id="PF13460">
    <property type="entry name" value="NAD_binding_10"/>
    <property type="match status" value="1"/>
</dbReference>
<dbReference type="PANTHER" id="PTHR43162:SF1">
    <property type="entry name" value="PRESTALK A DIFFERENTIATION PROTEIN A"/>
    <property type="match status" value="1"/>
</dbReference>
<comment type="caution">
    <text evidence="2">The sequence shown here is derived from an EMBL/GenBank/DDBJ whole genome shotgun (WGS) entry which is preliminary data.</text>
</comment>
<evidence type="ECO:0000313" key="3">
    <source>
        <dbReference type="Proteomes" id="UP001499895"/>
    </source>
</evidence>
<dbReference type="EMBL" id="BAAAHB010000007">
    <property type="protein sequence ID" value="GAA0450199.1"/>
    <property type="molecule type" value="Genomic_DNA"/>
</dbReference>
<name>A0ABN0ZKA1_9ACTN</name>
<dbReference type="InterPro" id="IPR036291">
    <property type="entry name" value="NAD(P)-bd_dom_sf"/>
</dbReference>
<organism evidence="2 3">
    <name type="scientific">Streptomyces stramineus</name>
    <dbReference type="NCBI Taxonomy" id="173861"/>
    <lineage>
        <taxon>Bacteria</taxon>
        <taxon>Bacillati</taxon>
        <taxon>Actinomycetota</taxon>
        <taxon>Actinomycetes</taxon>
        <taxon>Kitasatosporales</taxon>
        <taxon>Streptomycetaceae</taxon>
        <taxon>Streptomyces</taxon>
    </lineage>
</organism>
<dbReference type="RefSeq" id="WP_344086523.1">
    <property type="nucleotide sequence ID" value="NZ_BAAAHB010000007.1"/>
</dbReference>
<dbReference type="Gene3D" id="3.40.50.720">
    <property type="entry name" value="NAD(P)-binding Rossmann-like Domain"/>
    <property type="match status" value="1"/>
</dbReference>
<dbReference type="InterPro" id="IPR051604">
    <property type="entry name" value="Ergot_Alk_Oxidoreductase"/>
</dbReference>
<evidence type="ECO:0000313" key="2">
    <source>
        <dbReference type="EMBL" id="GAA0450199.1"/>
    </source>
</evidence>
<dbReference type="Proteomes" id="UP001499895">
    <property type="component" value="Unassembled WGS sequence"/>
</dbReference>
<reference evidence="2 3" key="1">
    <citation type="journal article" date="2019" name="Int. J. Syst. Evol. Microbiol.">
        <title>The Global Catalogue of Microorganisms (GCM) 10K type strain sequencing project: providing services to taxonomists for standard genome sequencing and annotation.</title>
        <authorList>
            <consortium name="The Broad Institute Genomics Platform"/>
            <consortium name="The Broad Institute Genome Sequencing Center for Infectious Disease"/>
            <person name="Wu L."/>
            <person name="Ma J."/>
        </authorList>
    </citation>
    <scope>NUCLEOTIDE SEQUENCE [LARGE SCALE GENOMIC DNA]</scope>
    <source>
        <strain evidence="2 3">JCM 10649</strain>
    </source>
</reference>
<evidence type="ECO:0000259" key="1">
    <source>
        <dbReference type="Pfam" id="PF13460"/>
    </source>
</evidence>
<dbReference type="Gene3D" id="3.90.25.10">
    <property type="entry name" value="UDP-galactose 4-epimerase, domain 1"/>
    <property type="match status" value="1"/>
</dbReference>
<dbReference type="SUPFAM" id="SSF51735">
    <property type="entry name" value="NAD(P)-binding Rossmann-fold domains"/>
    <property type="match status" value="1"/>
</dbReference>
<protein>
    <submittedName>
        <fullName evidence="2">NAD(P)H-binding protein</fullName>
    </submittedName>
</protein>
<dbReference type="PANTHER" id="PTHR43162">
    <property type="match status" value="1"/>
</dbReference>
<keyword evidence="3" id="KW-1185">Reference proteome</keyword>
<sequence>MSETFLVLGGTGKTGRRVVARLQEAGHEVRAAARGGATRFDWQDESTWTAALTGARAVYVIPPTLPSQARQVVPQFVKRAVSAGVRRLVLLSARGIDAAGDEKLLTSERAVQESGAEWTIVRPTWFAQNFSEAFFLPQILEGVLAVPAGDGKEPFVDAEDIADVVAAALTGSGHNGKIYELSGPEALSFAEAAARIGAAAGREIRFIDLEGEAFVQGSVAAGVPEEHAGILLGLFTAIRNGWDAHLSTGVQDALGREPRDFDTYVRGSAETGVWAGTS</sequence>
<proteinExistence type="predicted"/>
<accession>A0ABN0ZKA1</accession>